<name>A0A392RTV5_9FABA</name>
<organism evidence="1 2">
    <name type="scientific">Trifolium medium</name>
    <dbReference type="NCBI Taxonomy" id="97028"/>
    <lineage>
        <taxon>Eukaryota</taxon>
        <taxon>Viridiplantae</taxon>
        <taxon>Streptophyta</taxon>
        <taxon>Embryophyta</taxon>
        <taxon>Tracheophyta</taxon>
        <taxon>Spermatophyta</taxon>
        <taxon>Magnoliopsida</taxon>
        <taxon>eudicotyledons</taxon>
        <taxon>Gunneridae</taxon>
        <taxon>Pentapetalae</taxon>
        <taxon>rosids</taxon>
        <taxon>fabids</taxon>
        <taxon>Fabales</taxon>
        <taxon>Fabaceae</taxon>
        <taxon>Papilionoideae</taxon>
        <taxon>50 kb inversion clade</taxon>
        <taxon>NPAAA clade</taxon>
        <taxon>Hologalegina</taxon>
        <taxon>IRL clade</taxon>
        <taxon>Trifolieae</taxon>
        <taxon>Trifolium</taxon>
    </lineage>
</organism>
<comment type="caution">
    <text evidence="1">The sequence shown here is derived from an EMBL/GenBank/DDBJ whole genome shotgun (WGS) entry which is preliminary data.</text>
</comment>
<reference evidence="1 2" key="1">
    <citation type="journal article" date="2018" name="Front. Plant Sci.">
        <title>Red Clover (Trifolium pratense) and Zigzag Clover (T. medium) - A Picture of Genomic Similarities and Differences.</title>
        <authorList>
            <person name="Dluhosova J."/>
            <person name="Istvanek J."/>
            <person name="Nedelnik J."/>
            <person name="Repkova J."/>
        </authorList>
    </citation>
    <scope>NUCLEOTIDE SEQUENCE [LARGE SCALE GENOMIC DNA]</scope>
    <source>
        <strain evidence="2">cv. 10/8</strain>
        <tissue evidence="1">Leaf</tissue>
    </source>
</reference>
<dbReference type="AlphaFoldDB" id="A0A392RTV5"/>
<sequence>MIVPDDQKRLVASEQSLSSNHTTGWGVVPAVAPMLKSESAQRYKKV</sequence>
<evidence type="ECO:0000313" key="2">
    <source>
        <dbReference type="Proteomes" id="UP000265520"/>
    </source>
</evidence>
<accession>A0A392RTV5</accession>
<dbReference type="EMBL" id="LXQA010262485">
    <property type="protein sequence ID" value="MCI39006.1"/>
    <property type="molecule type" value="Genomic_DNA"/>
</dbReference>
<protein>
    <submittedName>
        <fullName evidence="1">Uncharacterized protein</fullName>
    </submittedName>
</protein>
<evidence type="ECO:0000313" key="1">
    <source>
        <dbReference type="EMBL" id="MCI39006.1"/>
    </source>
</evidence>
<proteinExistence type="predicted"/>
<keyword evidence="2" id="KW-1185">Reference proteome</keyword>
<dbReference type="Proteomes" id="UP000265520">
    <property type="component" value="Unassembled WGS sequence"/>
</dbReference>